<evidence type="ECO:0000256" key="7">
    <source>
        <dbReference type="ARBA" id="ARBA00023065"/>
    </source>
</evidence>
<comment type="subunit">
    <text evidence="10">Homopentamer.</text>
</comment>
<comment type="caution">
    <text evidence="11">The sequence shown here is derived from an EMBL/GenBank/DDBJ whole genome shotgun (WGS) entry which is preliminary data.</text>
</comment>
<dbReference type="SUPFAM" id="SSF81330">
    <property type="entry name" value="Gated mechanosensitive channel"/>
    <property type="match status" value="1"/>
</dbReference>
<evidence type="ECO:0000256" key="5">
    <source>
        <dbReference type="ARBA" id="ARBA00022692"/>
    </source>
</evidence>
<evidence type="ECO:0000256" key="10">
    <source>
        <dbReference type="HAMAP-Rule" id="MF_00115"/>
    </source>
</evidence>
<keyword evidence="3 10" id="KW-0813">Transport</keyword>
<evidence type="ECO:0000256" key="4">
    <source>
        <dbReference type="ARBA" id="ARBA00022475"/>
    </source>
</evidence>
<sequence length="140" mass="15605">MKNLFQEFKTFALRGNVIDLAVGVIIGAAFGKITTSLVTNIFTPILSLLTGGVDFTNRIWTLRGPELNEVGDVVREGVVISYGLFIQSMIDFVIIAFAIFLFIKAINTMQRKEEEKPGPTTKPKDIELLEEIRDTLKAKN</sequence>
<keyword evidence="9 10" id="KW-0407">Ion channel</keyword>
<gene>
    <name evidence="10 11" type="primary">mscL</name>
    <name evidence="11" type="ORF">COV34_00425</name>
</gene>
<dbReference type="PANTHER" id="PTHR30266">
    <property type="entry name" value="MECHANOSENSITIVE CHANNEL MSCL"/>
    <property type="match status" value="1"/>
</dbReference>
<keyword evidence="8 10" id="KW-0472">Membrane</keyword>
<evidence type="ECO:0000313" key="11">
    <source>
        <dbReference type="EMBL" id="PIR38770.1"/>
    </source>
</evidence>
<name>A0A2H0QWY4_9BACT</name>
<dbReference type="InterPro" id="IPR037673">
    <property type="entry name" value="MSC/AndL"/>
</dbReference>
<reference evidence="11 12" key="1">
    <citation type="submission" date="2017-09" db="EMBL/GenBank/DDBJ databases">
        <title>Depth-based differentiation of microbial function through sediment-hosted aquifers and enrichment of novel symbionts in the deep terrestrial subsurface.</title>
        <authorList>
            <person name="Probst A.J."/>
            <person name="Ladd B."/>
            <person name="Jarett J.K."/>
            <person name="Geller-Mcgrath D.E."/>
            <person name="Sieber C.M."/>
            <person name="Emerson J.B."/>
            <person name="Anantharaman K."/>
            <person name="Thomas B.C."/>
            <person name="Malmstrom R."/>
            <person name="Stieglmeier M."/>
            <person name="Klingl A."/>
            <person name="Woyke T."/>
            <person name="Ryan C.M."/>
            <person name="Banfield J.F."/>
        </authorList>
    </citation>
    <scope>NUCLEOTIDE SEQUENCE [LARGE SCALE GENOMIC DNA]</scope>
    <source>
        <strain evidence="11">CG10_big_fil_rev_8_21_14_0_10_42_12</strain>
    </source>
</reference>
<dbReference type="NCBIfam" id="NF001843">
    <property type="entry name" value="PRK00567.1-4"/>
    <property type="match status" value="1"/>
</dbReference>
<keyword evidence="7 10" id="KW-0406">Ion transport</keyword>
<evidence type="ECO:0000313" key="12">
    <source>
        <dbReference type="Proteomes" id="UP000231333"/>
    </source>
</evidence>
<dbReference type="InterPro" id="IPR036019">
    <property type="entry name" value="MscL_channel"/>
</dbReference>
<accession>A0A2H0QWY4</accession>
<evidence type="ECO:0000256" key="3">
    <source>
        <dbReference type="ARBA" id="ARBA00022448"/>
    </source>
</evidence>
<dbReference type="NCBIfam" id="NF010557">
    <property type="entry name" value="PRK13952.1"/>
    <property type="match status" value="1"/>
</dbReference>
<keyword evidence="6 10" id="KW-1133">Transmembrane helix</keyword>
<evidence type="ECO:0000256" key="1">
    <source>
        <dbReference type="ARBA" id="ARBA00004651"/>
    </source>
</evidence>
<organism evidence="11 12">
    <name type="scientific">Candidatus Zambryskibacteria bacterium CG10_big_fil_rev_8_21_14_0_10_42_12</name>
    <dbReference type="NCBI Taxonomy" id="1975115"/>
    <lineage>
        <taxon>Bacteria</taxon>
        <taxon>Candidatus Zambryskiibacteriota</taxon>
    </lineage>
</organism>
<dbReference type="InterPro" id="IPR019823">
    <property type="entry name" value="Mechanosensitive_channel_CS"/>
</dbReference>
<evidence type="ECO:0000256" key="2">
    <source>
        <dbReference type="ARBA" id="ARBA00007254"/>
    </source>
</evidence>
<dbReference type="GO" id="GO:0008381">
    <property type="term" value="F:mechanosensitive monoatomic ion channel activity"/>
    <property type="evidence" value="ECO:0007669"/>
    <property type="project" value="UniProtKB-UniRule"/>
</dbReference>
<evidence type="ECO:0000256" key="9">
    <source>
        <dbReference type="ARBA" id="ARBA00023303"/>
    </source>
</evidence>
<comment type="function">
    <text evidence="10">Channel that opens in response to stretch forces in the membrane lipid bilayer. May participate in the regulation of osmotic pressure changes within the cell.</text>
</comment>
<dbReference type="NCBIfam" id="TIGR00220">
    <property type="entry name" value="mscL"/>
    <property type="match status" value="1"/>
</dbReference>
<comment type="subcellular location">
    <subcellularLocation>
        <location evidence="1 10">Cell membrane</location>
        <topology evidence="1 10">Multi-pass membrane protein</topology>
    </subcellularLocation>
</comment>
<keyword evidence="5 10" id="KW-0812">Transmembrane</keyword>
<dbReference type="GO" id="GO:0005886">
    <property type="term" value="C:plasma membrane"/>
    <property type="evidence" value="ECO:0007669"/>
    <property type="project" value="UniProtKB-SubCell"/>
</dbReference>
<dbReference type="PRINTS" id="PR01264">
    <property type="entry name" value="MECHCHANNEL"/>
</dbReference>
<dbReference type="EMBL" id="PCXL01000008">
    <property type="protein sequence ID" value="PIR38770.1"/>
    <property type="molecule type" value="Genomic_DNA"/>
</dbReference>
<feature type="transmembrane region" description="Helical" evidence="10">
    <location>
        <begin position="80"/>
        <end position="103"/>
    </location>
</feature>
<dbReference type="PANTHER" id="PTHR30266:SF2">
    <property type="entry name" value="LARGE-CONDUCTANCE MECHANOSENSITIVE CHANNEL"/>
    <property type="match status" value="1"/>
</dbReference>
<proteinExistence type="inferred from homology"/>
<evidence type="ECO:0000256" key="6">
    <source>
        <dbReference type="ARBA" id="ARBA00022989"/>
    </source>
</evidence>
<dbReference type="AlphaFoldDB" id="A0A2H0QWY4"/>
<protein>
    <recommendedName>
        <fullName evidence="10">Large-conductance mechanosensitive channel</fullName>
    </recommendedName>
</protein>
<comment type="similarity">
    <text evidence="2 10">Belongs to the MscL family.</text>
</comment>
<comment type="caution">
    <text evidence="10">Lacks conserved residue(s) required for the propagation of feature annotation.</text>
</comment>
<evidence type="ECO:0000256" key="8">
    <source>
        <dbReference type="ARBA" id="ARBA00023136"/>
    </source>
</evidence>
<dbReference type="Gene3D" id="1.10.1200.120">
    <property type="entry name" value="Large-conductance mechanosensitive channel, MscL, domain 1"/>
    <property type="match status" value="1"/>
</dbReference>
<dbReference type="Pfam" id="PF01741">
    <property type="entry name" value="MscL"/>
    <property type="match status" value="1"/>
</dbReference>
<dbReference type="Proteomes" id="UP000231333">
    <property type="component" value="Unassembled WGS sequence"/>
</dbReference>
<dbReference type="HAMAP" id="MF_00115">
    <property type="entry name" value="MscL"/>
    <property type="match status" value="1"/>
</dbReference>
<dbReference type="InterPro" id="IPR001185">
    <property type="entry name" value="MS_channel"/>
</dbReference>
<keyword evidence="4 10" id="KW-1003">Cell membrane</keyword>
<dbReference type="PROSITE" id="PS01327">
    <property type="entry name" value="MSCL"/>
    <property type="match status" value="1"/>
</dbReference>